<dbReference type="Gene3D" id="3.50.50.60">
    <property type="entry name" value="FAD/NAD(P)-binding domain"/>
    <property type="match status" value="1"/>
</dbReference>
<dbReference type="EMBL" id="FMUE01000019">
    <property type="protein sequence ID" value="SCX35128.1"/>
    <property type="molecule type" value="Genomic_DNA"/>
</dbReference>
<evidence type="ECO:0000256" key="4">
    <source>
        <dbReference type="ARBA" id="ARBA00023002"/>
    </source>
</evidence>
<evidence type="ECO:0000256" key="2">
    <source>
        <dbReference type="ARBA" id="ARBA00022630"/>
    </source>
</evidence>
<protein>
    <submittedName>
        <fullName evidence="6">Fumarate reductase flavoprotein subunit</fullName>
    </submittedName>
</protein>
<evidence type="ECO:0000313" key="7">
    <source>
        <dbReference type="Proteomes" id="UP000187891"/>
    </source>
</evidence>
<dbReference type="InterPro" id="IPR050315">
    <property type="entry name" value="FAD-oxidoreductase_2"/>
</dbReference>
<dbReference type="Proteomes" id="UP000187891">
    <property type="component" value="Unassembled WGS sequence"/>
</dbReference>
<dbReference type="PANTHER" id="PTHR43400:SF7">
    <property type="entry name" value="FAD-DEPENDENT OXIDOREDUCTASE 2 FAD BINDING DOMAIN-CONTAINING PROTEIN"/>
    <property type="match status" value="1"/>
</dbReference>
<evidence type="ECO:0000313" key="6">
    <source>
        <dbReference type="EMBL" id="SCX35128.1"/>
    </source>
</evidence>
<feature type="domain" description="FAD-dependent oxidoreductase 2 FAD-binding" evidence="5">
    <location>
        <begin position="6"/>
        <end position="477"/>
    </location>
</feature>
<dbReference type="SUPFAM" id="SSF56425">
    <property type="entry name" value="Succinate dehydrogenase/fumarate reductase flavoprotein, catalytic domain"/>
    <property type="match status" value="1"/>
</dbReference>
<dbReference type="Gene3D" id="3.90.700.10">
    <property type="entry name" value="Succinate dehydrogenase/fumarate reductase flavoprotein, catalytic domain"/>
    <property type="match status" value="1"/>
</dbReference>
<dbReference type="PANTHER" id="PTHR43400">
    <property type="entry name" value="FUMARATE REDUCTASE"/>
    <property type="match status" value="1"/>
</dbReference>
<dbReference type="InterPro" id="IPR036188">
    <property type="entry name" value="FAD/NAD-bd_sf"/>
</dbReference>
<dbReference type="InterPro" id="IPR003953">
    <property type="entry name" value="FAD-dep_OxRdtase_2_FAD-bd"/>
</dbReference>
<dbReference type="Pfam" id="PF00890">
    <property type="entry name" value="FAD_binding_2"/>
    <property type="match status" value="1"/>
</dbReference>
<keyword evidence="3" id="KW-0274">FAD</keyword>
<accession>A0A1R3U1M4</accession>
<proteinExistence type="predicted"/>
<gene>
    <name evidence="6" type="primary">ifcA_2</name>
    <name evidence="6" type="ORF">DSM25559_4814</name>
</gene>
<name>A0A1R3U1M4_9HYPH</name>
<dbReference type="STRING" id="1907666.DSM25559_4814"/>
<dbReference type="AlphaFoldDB" id="A0A1R3U1M4"/>
<comment type="cofactor">
    <cofactor evidence="1">
        <name>FAD</name>
        <dbReference type="ChEBI" id="CHEBI:57692"/>
    </cofactor>
</comment>
<dbReference type="GO" id="GO:0016491">
    <property type="term" value="F:oxidoreductase activity"/>
    <property type="evidence" value="ECO:0007669"/>
    <property type="project" value="UniProtKB-KW"/>
</dbReference>
<keyword evidence="2" id="KW-0285">Flavoprotein</keyword>
<dbReference type="RefSeq" id="WP_077122778.1">
    <property type="nucleotide sequence ID" value="NZ_FMUE01000019.1"/>
</dbReference>
<reference evidence="7" key="1">
    <citation type="submission" date="2016-10" db="EMBL/GenBank/DDBJ databases">
        <authorList>
            <person name="Wibberg D."/>
        </authorList>
    </citation>
    <scope>NUCLEOTIDE SEQUENCE [LARGE SCALE GENOMIC DNA]</scope>
</reference>
<sequence length="512" mass="55008">MVDIWDVIVVGSGNAGLCAALAAQEAFERILVIEKAKPELKGGNTAFSGGAMRFTYDGFSDIRSLLQDVDDPRLARADFGSYSKKAFAADLSSFNNGRPLSIEQNVLIEESLPTMRWLASKGVEFEPIFSRQSFEKNGRLAFWGGLTLAAKGEGSGLAASERAEFERHGGTVIYDCAATELVMSDGRVVGVETSDAAGHRKTLRANAVVLAAGGFGSNQALLRQYLGRGMDRAVFRGTPHNTGDGLKMAFRVGARPHGVFEGCHAVPMGIRMYSHDKALPAGFESTRLRKLCYFLGVMLNSQGRRFVDEGADFRNYTYAQYGQAILEQPGSIAYQIFDAKVDHLLYEEYGAPSANFVEADTIDDLLVRLEGIDSETARNTITMFNAAVDDQVEFDPAVKDGKSAVGLVPPRLNWAQKLDRAPFRAYPVTGGITFTYGGVQVDASGAVMGKNDLPIQGLFACGEMVGGVFFNGYPGGSGLTSGAVFGRRAGIGAAAFSRACQSATKLEYRGML</sequence>
<dbReference type="NCBIfam" id="NF006130">
    <property type="entry name" value="PRK08274.1"/>
    <property type="match status" value="1"/>
</dbReference>
<dbReference type="InterPro" id="IPR027477">
    <property type="entry name" value="Succ_DH/fumarate_Rdtase_cat_sf"/>
</dbReference>
<evidence type="ECO:0000256" key="1">
    <source>
        <dbReference type="ARBA" id="ARBA00001974"/>
    </source>
</evidence>
<organism evidence="6 7">
    <name type="scientific">Agrobacterium rosae</name>
    <dbReference type="NCBI Taxonomy" id="1972867"/>
    <lineage>
        <taxon>Bacteria</taxon>
        <taxon>Pseudomonadati</taxon>
        <taxon>Pseudomonadota</taxon>
        <taxon>Alphaproteobacteria</taxon>
        <taxon>Hyphomicrobiales</taxon>
        <taxon>Rhizobiaceae</taxon>
        <taxon>Rhizobium/Agrobacterium group</taxon>
        <taxon>Agrobacterium</taxon>
    </lineage>
</organism>
<evidence type="ECO:0000259" key="5">
    <source>
        <dbReference type="Pfam" id="PF00890"/>
    </source>
</evidence>
<dbReference type="SUPFAM" id="SSF51905">
    <property type="entry name" value="FAD/NAD(P)-binding domain"/>
    <property type="match status" value="1"/>
</dbReference>
<keyword evidence="4" id="KW-0560">Oxidoreductase</keyword>
<evidence type="ECO:0000256" key="3">
    <source>
        <dbReference type="ARBA" id="ARBA00022827"/>
    </source>
</evidence>